<evidence type="ECO:0000313" key="4">
    <source>
        <dbReference type="EMBL" id="ROW03104.1"/>
    </source>
</evidence>
<keyword evidence="1" id="KW-0378">Hydrolase</keyword>
<gene>
    <name evidence="4" type="ORF">VMCG_05803</name>
</gene>
<comment type="similarity">
    <text evidence="2">Belongs to the AB hydrolase superfamily. Epoxide hydrolase family.</text>
</comment>
<dbReference type="Gene3D" id="3.40.50.1820">
    <property type="entry name" value="alpha/beta hydrolase"/>
    <property type="match status" value="1"/>
</dbReference>
<dbReference type="Pfam" id="PF00561">
    <property type="entry name" value="Abhydrolase_1"/>
    <property type="match status" value="1"/>
</dbReference>
<dbReference type="PANTHER" id="PTHR43329">
    <property type="entry name" value="EPOXIDE HYDROLASE"/>
    <property type="match status" value="1"/>
</dbReference>
<dbReference type="EMBL" id="LKEA01000016">
    <property type="protein sequence ID" value="ROW03104.1"/>
    <property type="molecule type" value="Genomic_DNA"/>
</dbReference>
<evidence type="ECO:0000259" key="3">
    <source>
        <dbReference type="Pfam" id="PF00561"/>
    </source>
</evidence>
<dbReference type="Proteomes" id="UP000283895">
    <property type="component" value="Unassembled WGS sequence"/>
</dbReference>
<dbReference type="PRINTS" id="PR00412">
    <property type="entry name" value="EPOXHYDRLASE"/>
</dbReference>
<evidence type="ECO:0000256" key="1">
    <source>
        <dbReference type="ARBA" id="ARBA00022801"/>
    </source>
</evidence>
<dbReference type="OrthoDB" id="284184at2759"/>
<dbReference type="AlphaFoldDB" id="A0A423WIC9"/>
<dbReference type="STRING" id="356882.A0A423WIC9"/>
<evidence type="ECO:0000313" key="5">
    <source>
        <dbReference type="Proteomes" id="UP000283895"/>
    </source>
</evidence>
<sequence>MASIAFPSLAKKKCLSDGTTYGYVASAPTEPDKPTFLLLHGYPSSSYDWRNQIASLSGSGFGVIAPDLLGYGDTDSPSDVGAYRMKSMAEHMAEILDNEGVSRCVAVSHDWFVIRVHRCVTRLLYRFSSAYTCSRGSGLLSRLTTYIPERLLGAVFISVGYVEPALVWDIDKLLALTKEAFGYETYGYWPWHNTEEAVEDCDNHKSSVRTLHTYIAKPASVFSLIYPGIPADWKVNFAPVGAARDYVRGGKLDPLPSWYNLAEYTTRDRILAKGYRGPLNWYKAAMRGINLPDEESVAEVDKYCKVPTLLIVSDLDYVTRADMQSQNTSKWVKELRIETMLDCSHWVQLEQPEKLQRLLQSFASEVA</sequence>
<protein>
    <recommendedName>
        <fullName evidence="3">AB hydrolase-1 domain-containing protein</fullName>
    </recommendedName>
</protein>
<dbReference type="GO" id="GO:0016787">
    <property type="term" value="F:hydrolase activity"/>
    <property type="evidence" value="ECO:0007669"/>
    <property type="project" value="UniProtKB-KW"/>
</dbReference>
<feature type="domain" description="AB hydrolase-1" evidence="3">
    <location>
        <begin position="34"/>
        <end position="111"/>
    </location>
</feature>
<proteinExistence type="inferred from homology"/>
<evidence type="ECO:0000256" key="2">
    <source>
        <dbReference type="ARBA" id="ARBA00038334"/>
    </source>
</evidence>
<accession>A0A423WIC9</accession>
<dbReference type="SUPFAM" id="SSF53474">
    <property type="entry name" value="alpha/beta-Hydrolases"/>
    <property type="match status" value="1"/>
</dbReference>
<dbReference type="InterPro" id="IPR000639">
    <property type="entry name" value="Epox_hydrolase-like"/>
</dbReference>
<name>A0A423WIC9_9PEZI</name>
<comment type="caution">
    <text evidence="4">The sequence shown here is derived from an EMBL/GenBank/DDBJ whole genome shotgun (WGS) entry which is preliminary data.</text>
</comment>
<dbReference type="InterPro" id="IPR029058">
    <property type="entry name" value="AB_hydrolase_fold"/>
</dbReference>
<keyword evidence="5" id="KW-1185">Reference proteome</keyword>
<dbReference type="InterPro" id="IPR000073">
    <property type="entry name" value="AB_hydrolase_1"/>
</dbReference>
<organism evidence="4 5">
    <name type="scientific">Cytospora schulzeri</name>
    <dbReference type="NCBI Taxonomy" id="448051"/>
    <lineage>
        <taxon>Eukaryota</taxon>
        <taxon>Fungi</taxon>
        <taxon>Dikarya</taxon>
        <taxon>Ascomycota</taxon>
        <taxon>Pezizomycotina</taxon>
        <taxon>Sordariomycetes</taxon>
        <taxon>Sordariomycetidae</taxon>
        <taxon>Diaporthales</taxon>
        <taxon>Cytosporaceae</taxon>
        <taxon>Cytospora</taxon>
    </lineage>
</organism>
<reference evidence="4 5" key="1">
    <citation type="submission" date="2015-09" db="EMBL/GenBank/DDBJ databases">
        <title>Host preference determinants of Valsa canker pathogens revealed by comparative genomics.</title>
        <authorList>
            <person name="Yin Z."/>
            <person name="Huang L."/>
        </authorList>
    </citation>
    <scope>NUCLEOTIDE SEQUENCE [LARGE SCALE GENOMIC DNA]</scope>
    <source>
        <strain evidence="4 5">03-1</strain>
    </source>
</reference>